<comment type="similarity">
    <text evidence="1">Belongs to the FAM32 family.</text>
</comment>
<protein>
    <recommendedName>
        <fullName evidence="5">Protein FAM32A</fullName>
    </recommendedName>
</protein>
<feature type="compositionally biased region" description="Basic and acidic residues" evidence="2">
    <location>
        <begin position="32"/>
        <end position="54"/>
    </location>
</feature>
<dbReference type="InterPro" id="IPR013865">
    <property type="entry name" value="FAM32A"/>
</dbReference>
<name>A0A9N9WXD4_9DIPT</name>
<evidence type="ECO:0000313" key="4">
    <source>
        <dbReference type="Proteomes" id="UP001153620"/>
    </source>
</evidence>
<dbReference type="GO" id="GO:0005730">
    <property type="term" value="C:nucleolus"/>
    <property type="evidence" value="ECO:0007669"/>
    <property type="project" value="TreeGrafter"/>
</dbReference>
<proteinExistence type="inferred from homology"/>
<evidence type="ECO:0000256" key="2">
    <source>
        <dbReference type="SAM" id="MobiDB-lite"/>
    </source>
</evidence>
<reference evidence="3" key="2">
    <citation type="submission" date="2022-10" db="EMBL/GenBank/DDBJ databases">
        <authorList>
            <consortium name="ENA_rothamsted_submissions"/>
            <consortium name="culmorum"/>
            <person name="King R."/>
        </authorList>
    </citation>
    <scope>NUCLEOTIDE SEQUENCE</scope>
</reference>
<feature type="region of interest" description="Disordered" evidence="2">
    <location>
        <begin position="16"/>
        <end position="54"/>
    </location>
</feature>
<accession>A0A9N9WXD4</accession>
<dbReference type="AlphaFoldDB" id="A0A9N9WXD4"/>
<dbReference type="OrthoDB" id="205403at2759"/>
<reference evidence="3" key="1">
    <citation type="submission" date="2022-01" db="EMBL/GenBank/DDBJ databases">
        <authorList>
            <person name="King R."/>
        </authorList>
    </citation>
    <scope>NUCLEOTIDE SEQUENCE</scope>
</reference>
<evidence type="ECO:0000256" key="1">
    <source>
        <dbReference type="ARBA" id="ARBA00008948"/>
    </source>
</evidence>
<sequence length="110" mass="13079">MSDDYAQFTKGKLKLKTDSEISKKKKKKKSSKKNEEQKIAETDRDTVQIKNGPERFTKAEMAFKKMQEKMQNKRIKEKAQTTHKQQVEKFNEKLDQLTEHFDIPKVSWTK</sequence>
<evidence type="ECO:0000313" key="3">
    <source>
        <dbReference type="EMBL" id="CAG9807615.1"/>
    </source>
</evidence>
<evidence type="ECO:0008006" key="5">
    <source>
        <dbReference type="Google" id="ProtNLM"/>
    </source>
</evidence>
<dbReference type="Pfam" id="PF08555">
    <property type="entry name" value="FAM32A"/>
    <property type="match status" value="1"/>
</dbReference>
<dbReference type="EMBL" id="OU895879">
    <property type="protein sequence ID" value="CAG9807615.1"/>
    <property type="molecule type" value="Genomic_DNA"/>
</dbReference>
<dbReference type="PANTHER" id="PTHR13282">
    <property type="entry name" value="PROTEIN FAM32A"/>
    <property type="match status" value="1"/>
</dbReference>
<dbReference type="Proteomes" id="UP001153620">
    <property type="component" value="Chromosome 3"/>
</dbReference>
<keyword evidence="4" id="KW-1185">Reference proteome</keyword>
<dbReference type="PANTHER" id="PTHR13282:SF6">
    <property type="entry name" value="PROTEIN FAM32A"/>
    <property type="match status" value="1"/>
</dbReference>
<organism evidence="3 4">
    <name type="scientific">Chironomus riparius</name>
    <dbReference type="NCBI Taxonomy" id="315576"/>
    <lineage>
        <taxon>Eukaryota</taxon>
        <taxon>Metazoa</taxon>
        <taxon>Ecdysozoa</taxon>
        <taxon>Arthropoda</taxon>
        <taxon>Hexapoda</taxon>
        <taxon>Insecta</taxon>
        <taxon>Pterygota</taxon>
        <taxon>Neoptera</taxon>
        <taxon>Endopterygota</taxon>
        <taxon>Diptera</taxon>
        <taxon>Nematocera</taxon>
        <taxon>Chironomoidea</taxon>
        <taxon>Chironomidae</taxon>
        <taxon>Chironominae</taxon>
        <taxon>Chironomus</taxon>
    </lineage>
</organism>
<gene>
    <name evidence="3" type="ORF">CHIRRI_LOCUS10461</name>
</gene>